<evidence type="ECO:0000256" key="1">
    <source>
        <dbReference type="SAM" id="MobiDB-lite"/>
    </source>
</evidence>
<feature type="signal peptide" evidence="3">
    <location>
        <begin position="1"/>
        <end position="35"/>
    </location>
</feature>
<keyword evidence="2" id="KW-1133">Transmembrane helix</keyword>
<evidence type="ECO:0000256" key="2">
    <source>
        <dbReference type="SAM" id="Phobius"/>
    </source>
</evidence>
<protein>
    <submittedName>
        <fullName evidence="4">Uncharacterized protein</fullName>
    </submittedName>
</protein>
<keyword evidence="2" id="KW-0812">Transmembrane</keyword>
<name>A0ABW5WFV7_9PSEU</name>
<evidence type="ECO:0000313" key="5">
    <source>
        <dbReference type="Proteomes" id="UP001597478"/>
    </source>
</evidence>
<feature type="transmembrane region" description="Helical" evidence="2">
    <location>
        <begin position="284"/>
        <end position="305"/>
    </location>
</feature>
<keyword evidence="5" id="KW-1185">Reference proteome</keyword>
<feature type="region of interest" description="Disordered" evidence="1">
    <location>
        <begin position="161"/>
        <end position="272"/>
    </location>
</feature>
<accession>A0ABW5WFV7</accession>
<dbReference type="Proteomes" id="UP001597478">
    <property type="component" value="Unassembled WGS sequence"/>
</dbReference>
<organism evidence="4 5">
    <name type="scientific">Prauserella oleivorans</name>
    <dbReference type="NCBI Taxonomy" id="1478153"/>
    <lineage>
        <taxon>Bacteria</taxon>
        <taxon>Bacillati</taxon>
        <taxon>Actinomycetota</taxon>
        <taxon>Actinomycetes</taxon>
        <taxon>Pseudonocardiales</taxon>
        <taxon>Pseudonocardiaceae</taxon>
        <taxon>Prauserella</taxon>
    </lineage>
</organism>
<dbReference type="RefSeq" id="WP_377395614.1">
    <property type="nucleotide sequence ID" value="NZ_JBHSAN010000054.1"/>
</dbReference>
<proteinExistence type="predicted"/>
<sequence>MPTALARMTRKALSTAAVVAAATGITVLASGTATAADQAVAPSCTAAVAAPIGQQVVVPGSAVQELVRLGAEEAKTRLLQATWPNELAKEIAGEQLTVGAVPNARTSTIGGQTIGAEVGEALEGHWALGVFGDTKRRVLETIVNKVSGNCGLTLSATDYVAPTTPSADRPDPAPNASHGAPATSGPGSDTAVPGTEAPLGSGSATAPPRDYSGIPAATAPTAGISVPPSMRYSPSSGVPGAPGSPEFGILGADRAGSGDGSSDVRNAGNADALAAPDTPSQVQLPMLLAVVALAGVTAALVRTWVLRRVS</sequence>
<dbReference type="EMBL" id="JBHUOF010000049">
    <property type="protein sequence ID" value="MFD2802878.1"/>
    <property type="molecule type" value="Genomic_DNA"/>
</dbReference>
<keyword evidence="2" id="KW-0472">Membrane</keyword>
<evidence type="ECO:0000256" key="3">
    <source>
        <dbReference type="SAM" id="SignalP"/>
    </source>
</evidence>
<evidence type="ECO:0000313" key="4">
    <source>
        <dbReference type="EMBL" id="MFD2802878.1"/>
    </source>
</evidence>
<feature type="compositionally biased region" description="Low complexity" evidence="1">
    <location>
        <begin position="233"/>
        <end position="263"/>
    </location>
</feature>
<keyword evidence="3" id="KW-0732">Signal</keyword>
<comment type="caution">
    <text evidence="4">The sequence shown here is derived from an EMBL/GenBank/DDBJ whole genome shotgun (WGS) entry which is preliminary data.</text>
</comment>
<reference evidence="5" key="1">
    <citation type="journal article" date="2019" name="Int. J. Syst. Evol. Microbiol.">
        <title>The Global Catalogue of Microorganisms (GCM) 10K type strain sequencing project: providing services to taxonomists for standard genome sequencing and annotation.</title>
        <authorList>
            <consortium name="The Broad Institute Genomics Platform"/>
            <consortium name="The Broad Institute Genome Sequencing Center for Infectious Disease"/>
            <person name="Wu L."/>
            <person name="Ma J."/>
        </authorList>
    </citation>
    <scope>NUCLEOTIDE SEQUENCE [LARGE SCALE GENOMIC DNA]</scope>
    <source>
        <strain evidence="5">IBRC-M 10906</strain>
    </source>
</reference>
<gene>
    <name evidence="4" type="ORF">ACFS2C_26135</name>
</gene>
<feature type="chain" id="PRO_5045262063" evidence="3">
    <location>
        <begin position="36"/>
        <end position="310"/>
    </location>
</feature>